<dbReference type="EMBL" id="BAAAHK010000012">
    <property type="protein sequence ID" value="GAA0949036.1"/>
    <property type="molecule type" value="Genomic_DNA"/>
</dbReference>
<keyword evidence="4" id="KW-1185">Reference proteome</keyword>
<name>A0ABP4BHX5_9ACTN</name>
<feature type="domain" description="Glycosyl transferase family 1" evidence="2">
    <location>
        <begin position="249"/>
        <end position="408"/>
    </location>
</feature>
<proteinExistence type="predicted"/>
<accession>A0ABP4BHX5</accession>
<evidence type="ECO:0000313" key="3">
    <source>
        <dbReference type="EMBL" id="GAA0949036.1"/>
    </source>
</evidence>
<gene>
    <name evidence="3" type="ORF">GCM10009554_47240</name>
</gene>
<dbReference type="PANTHER" id="PTHR46401:SF2">
    <property type="entry name" value="GLYCOSYLTRANSFERASE WBBK-RELATED"/>
    <property type="match status" value="1"/>
</dbReference>
<evidence type="ECO:0000256" key="1">
    <source>
        <dbReference type="ARBA" id="ARBA00022679"/>
    </source>
</evidence>
<dbReference type="Gene3D" id="3.40.50.2000">
    <property type="entry name" value="Glycogen Phosphorylase B"/>
    <property type="match status" value="2"/>
</dbReference>
<dbReference type="SUPFAM" id="SSF53756">
    <property type="entry name" value="UDP-Glycosyltransferase/glycogen phosphorylase"/>
    <property type="match status" value="1"/>
</dbReference>
<sequence>MSIDDTPVPSAPNRRLVIVVRADPVICGHSGEARCLAEVALTRGFDDVRIVTWPLDALEAAGLPMKPLDRVLPYSPGITVERPDPVGDYRVPDGRYLSGLIGRLVELFSDGVPTVAMSLYLSPHAIAVQEAVQVARRIGPARVTTVAEAVGSDITNVVRECVTTGRFGAAAHILSVYLEADHCVAVSQYTKDLIVASAATLDGMHGTTFAQRCRERIAISYPAVDSWAYLSLTDDTVTETLARRGLSRDGYVLFLSRIASAKGIDDLIDAYAGSRSAERVRLVLAGRGPHEAEVVARVAAAGLGERVQVLTDVDDAEKPALMAGSAAFVLPTREQPEFVETFGIALVEKALAGGGPIITCATGGVPEAVGDTALLVPQRDPATLRTVLDEVVCDWTPEQRAAAEQQARAYALQFDRVAVFDRLFTLAEPPAAHVA</sequence>
<protein>
    <recommendedName>
        <fullName evidence="2">Glycosyl transferase family 1 domain-containing protein</fullName>
    </recommendedName>
</protein>
<dbReference type="RefSeq" id="WP_343973999.1">
    <property type="nucleotide sequence ID" value="NZ_BAAAHK010000012.1"/>
</dbReference>
<evidence type="ECO:0000313" key="4">
    <source>
        <dbReference type="Proteomes" id="UP001500542"/>
    </source>
</evidence>
<comment type="caution">
    <text evidence="3">The sequence shown here is derived from an EMBL/GenBank/DDBJ whole genome shotgun (WGS) entry which is preliminary data.</text>
</comment>
<keyword evidence="1" id="KW-0808">Transferase</keyword>
<dbReference type="Pfam" id="PF00534">
    <property type="entry name" value="Glycos_transf_1"/>
    <property type="match status" value="1"/>
</dbReference>
<organism evidence="3 4">
    <name type="scientific">Kribbella koreensis</name>
    <dbReference type="NCBI Taxonomy" id="57909"/>
    <lineage>
        <taxon>Bacteria</taxon>
        <taxon>Bacillati</taxon>
        <taxon>Actinomycetota</taxon>
        <taxon>Actinomycetes</taxon>
        <taxon>Propionibacteriales</taxon>
        <taxon>Kribbellaceae</taxon>
        <taxon>Kribbella</taxon>
    </lineage>
</organism>
<dbReference type="Proteomes" id="UP001500542">
    <property type="component" value="Unassembled WGS sequence"/>
</dbReference>
<dbReference type="InterPro" id="IPR001296">
    <property type="entry name" value="Glyco_trans_1"/>
</dbReference>
<reference evidence="4" key="1">
    <citation type="journal article" date="2019" name="Int. J. Syst. Evol. Microbiol.">
        <title>The Global Catalogue of Microorganisms (GCM) 10K type strain sequencing project: providing services to taxonomists for standard genome sequencing and annotation.</title>
        <authorList>
            <consortium name="The Broad Institute Genomics Platform"/>
            <consortium name="The Broad Institute Genome Sequencing Center for Infectious Disease"/>
            <person name="Wu L."/>
            <person name="Ma J."/>
        </authorList>
    </citation>
    <scope>NUCLEOTIDE SEQUENCE [LARGE SCALE GENOMIC DNA]</scope>
    <source>
        <strain evidence="4">JCM 10977</strain>
    </source>
</reference>
<dbReference type="PANTHER" id="PTHR46401">
    <property type="entry name" value="GLYCOSYLTRANSFERASE WBBK-RELATED"/>
    <property type="match status" value="1"/>
</dbReference>
<evidence type="ECO:0000259" key="2">
    <source>
        <dbReference type="Pfam" id="PF00534"/>
    </source>
</evidence>